<organism evidence="2 3">
    <name type="scientific">Leptomonas pyrrhocoris</name>
    <name type="common">Firebug parasite</name>
    <dbReference type="NCBI Taxonomy" id="157538"/>
    <lineage>
        <taxon>Eukaryota</taxon>
        <taxon>Discoba</taxon>
        <taxon>Euglenozoa</taxon>
        <taxon>Kinetoplastea</taxon>
        <taxon>Metakinetoplastina</taxon>
        <taxon>Trypanosomatida</taxon>
        <taxon>Trypanosomatidae</taxon>
        <taxon>Leishmaniinae</taxon>
        <taxon>Leptomonas</taxon>
    </lineage>
</organism>
<feature type="region of interest" description="Disordered" evidence="1">
    <location>
        <begin position="1095"/>
        <end position="1151"/>
    </location>
</feature>
<feature type="compositionally biased region" description="Polar residues" evidence="1">
    <location>
        <begin position="106"/>
        <end position="117"/>
    </location>
</feature>
<evidence type="ECO:0000313" key="2">
    <source>
        <dbReference type="EMBL" id="KPA73886.1"/>
    </source>
</evidence>
<evidence type="ECO:0000256" key="1">
    <source>
        <dbReference type="SAM" id="MobiDB-lite"/>
    </source>
</evidence>
<feature type="compositionally biased region" description="Low complexity" evidence="1">
    <location>
        <begin position="41"/>
        <end position="52"/>
    </location>
</feature>
<feature type="compositionally biased region" description="Polar residues" evidence="1">
    <location>
        <begin position="1"/>
        <end position="10"/>
    </location>
</feature>
<feature type="compositionally biased region" description="Polar residues" evidence="1">
    <location>
        <begin position="719"/>
        <end position="731"/>
    </location>
</feature>
<proteinExistence type="predicted"/>
<comment type="caution">
    <text evidence="2">The sequence shown here is derived from an EMBL/GenBank/DDBJ whole genome shotgun (WGS) entry which is preliminary data.</text>
</comment>
<feature type="compositionally biased region" description="Basic and acidic residues" evidence="1">
    <location>
        <begin position="547"/>
        <end position="556"/>
    </location>
</feature>
<gene>
    <name evidence="2" type="ORF">ABB37_09503</name>
</gene>
<dbReference type="VEuPathDB" id="TriTrypDB:LpyrH10_32_0360"/>
<feature type="compositionally biased region" description="Polar residues" evidence="1">
    <location>
        <begin position="957"/>
        <end position="972"/>
    </location>
</feature>
<name>A0A0M9FQN3_LEPPY</name>
<dbReference type="OMA" id="IPLCVEV"/>
<dbReference type="Proteomes" id="UP000037923">
    <property type="component" value="Unassembled WGS sequence"/>
</dbReference>
<feature type="compositionally biased region" description="Acidic residues" evidence="1">
    <location>
        <begin position="1112"/>
        <end position="1121"/>
    </location>
</feature>
<feature type="region of interest" description="Disordered" evidence="1">
    <location>
        <begin position="537"/>
        <end position="625"/>
    </location>
</feature>
<feature type="region of interest" description="Disordered" evidence="1">
    <location>
        <begin position="1283"/>
        <end position="1335"/>
    </location>
</feature>
<feature type="region of interest" description="Disordered" evidence="1">
    <location>
        <begin position="235"/>
        <end position="279"/>
    </location>
</feature>
<protein>
    <recommendedName>
        <fullName evidence="4">Protein kinase domain-containing protein</fullName>
    </recommendedName>
</protein>
<sequence>MDRSAPSNDATPVRRPATPLQPTTAVRLLSTEVDHTDTVATPHTPKLTPTHLIAPPPLAHLTDTTTSRQHHSPSAKMPRRIAKAVERNAAVPALAVESLNISITSGTPSPLSEWSNKTQKHPRPSDTQLQQMRRLLSTTADSDDCPPEDVTGLSTPLPEHSQVRAVVVCSPTACSGSAKGTPSGDETLQQEHTSASTPVLGVSHSSRVSQNLDEAFVEVASALAVAAAVDTTVTGVEEPASPSLGTPANVSRTPEKAADGPDLSPCTVSSMTVGDTVTPTLPQYRGSVWLCDVSREEEDDHEHDRKHGDGPADMPQRSRCLFSTDATVGDADQEDREVPSDGLASPDDDVRRSLFSHDKRMYVFSCSPVTPFSPVHRLGSPLDGDFALPYPLFQPHVLSPYQRGLQVSITQVTPSNTDLLTNVFVESATEPMLPQFGGRPQPTGDHNNTLVATQELPDRQSPLHPCTHTPPQLFTADASMQLCHAMTASLSSHSCGRPSPSSGDADMGTQVFCGGAQLISPILQRHHIAPSRVTFVGEGSSATPHKFAHEHPRDSVRTSNTPTNRLREAPTHDSPDNAFADAFASLRGQPGNAGHSSPHTPRDVSAVAGRAESGCGSVSVPSTPLLPSFDGGSLEVRSLSVSGAAAHLAGIAELVQRADTPKSPHTPPHRRTPGPAGLHGGSYTSLSEGSYGVPSHRPHHRPPPSQPLTPQKSARRSFSRQTTPSQSFRSKVQSHSFESQQQQQQPQLLHSHPSGLWAARGPANTSNASGVFGDATVTAQRDYLAPSRNPFSLYRSFELYTNPMFKPESFLHNAEQKCMDDSTNSDASTHVISADPPLTEKERQFVKELATATLRPDAAVVLYEQLIPAPAHAPGSHRPRTKASTPSQASFDLLLHAPRSRHPVSGLGSAALTLSGCEGLCGQGRGGSGAAGVPGVTTDHRNNEEEEGKRGEEGATVHSSAAAPTTIRTTPHQDVGLRGSNTNSLRPQVTLASCSPRRAVTEVEAVAAIVSSSSLFTPSRDLGEAQAATCAVDTPIGMRVPAPGHQPGDDSPYSTFATSTSSTLFCGAHDHDTPNCSASTTASSAAAAARHVFHNTVSPNRKDGHDPLSATEDGDVDEDAADSSPPPRRPTSKFDYGDDDDGEQSSLCTDSRLCAERQLQFGAEDAEDEEERSGGDSATANGSGDAATASAEQAPPLVVHSPLTLAYKEVSTCTESSTGSPNFLRSTVANINPFLEKLSTPPLPHVPDALHTRASEDHPVTAMLLPPSSAASQVPTEKHFDLLKSPVRPPSHQEPHHPPPPPPPQRLYTPAQDTPGLRRSMESTSAQGTGGMAQRAPRALSVDLACDGNDVASVLSLSAYQGPDPALDPMEATDVSEEETPGDRFQAHHEFQFLHYIEAALESPVEASYGTPGTSRSGAAGRPIPLCVEVNGVTWLATHRLNGLPYAVKEVPAVAFNVAELRCLTLSNSGHHSLHEKTRLASAHVITPGDVLEAEDYLARYYSVSTPPQDSSRPAVHLLQLEYFPRGSVHDLVYEAGRRLSARNGVPASLSNSMRRIAPVAFHVDFWEPVVQQGLRGLRALHHAGLVHGCPLPCCLFFAGHISTQLRVKWSCFGSARANADVYPTESLPPWMSEAVSLLYKQYEGDGTLSVAVIEVAVFCLGVLELLVEDAQVRDGGSGLPAPPHATRNDGLSHLEWMEEIAQHRHHDPNDVYTAEEAQLQGFMRFLWNTANVYLTADEVLSQMGVRIDPALRTAEDLYQYEIDRLCRQLRERKQQSKRRQWASTISSPPHSHHERVPSTLSQVSVELPPALQPHKEESRSSTSGASGGVYLLPCFPRVADGHELARTMPGVPVLDAPQSFSGLRKSPHMFPRRTSAPCIPLPRTAFLDSSGERQHPSLGAPGSGVFLPPSMACTRPAVASISMLPLKFDRPASDVSARRLKGRRGRSDVHPRVREAARAMLMKALFPPQWSEDSLTPSSVWKTMLAPVVYALRLRGWVSLYAGLPLAVTGAGKTEGRTEEETLQALLTSLWPMTSFE</sequence>
<reference evidence="2 3" key="1">
    <citation type="submission" date="2015-07" db="EMBL/GenBank/DDBJ databases">
        <title>High-quality genome of monoxenous trypanosomatid Leptomonas pyrrhocoris.</title>
        <authorList>
            <person name="Flegontov P."/>
            <person name="Butenko A."/>
            <person name="Firsov S."/>
            <person name="Vlcek C."/>
            <person name="Logacheva M.D."/>
            <person name="Field M."/>
            <person name="Filatov D."/>
            <person name="Flegontova O."/>
            <person name="Gerasimov E."/>
            <person name="Jackson A.P."/>
            <person name="Kelly S."/>
            <person name="Opperdoes F."/>
            <person name="O'Reilly A."/>
            <person name="Votypka J."/>
            <person name="Yurchenko V."/>
            <person name="Lukes J."/>
        </authorList>
    </citation>
    <scope>NUCLEOTIDE SEQUENCE [LARGE SCALE GENOMIC DNA]</scope>
    <source>
        <strain evidence="2">H10</strain>
    </source>
</reference>
<feature type="compositionally biased region" description="Basic and acidic residues" evidence="1">
    <location>
        <begin position="938"/>
        <end position="955"/>
    </location>
</feature>
<evidence type="ECO:0008006" key="4">
    <source>
        <dbReference type="Google" id="ProtNLM"/>
    </source>
</evidence>
<feature type="region of interest" description="Disordered" evidence="1">
    <location>
        <begin position="658"/>
        <end position="762"/>
    </location>
</feature>
<dbReference type="EMBL" id="LGTL01000032">
    <property type="protein sequence ID" value="KPA73886.1"/>
    <property type="molecule type" value="Genomic_DNA"/>
</dbReference>
<feature type="region of interest" description="Disordered" evidence="1">
    <location>
        <begin position="173"/>
        <end position="202"/>
    </location>
</feature>
<feature type="region of interest" description="Disordered" evidence="1">
    <location>
        <begin position="1"/>
        <end position="76"/>
    </location>
</feature>
<feature type="region of interest" description="Disordered" evidence="1">
    <location>
        <begin position="295"/>
        <end position="350"/>
    </location>
</feature>
<keyword evidence="3" id="KW-1185">Reference proteome</keyword>
<dbReference type="RefSeq" id="XP_015652325.1">
    <property type="nucleotide sequence ID" value="XM_015809005.1"/>
</dbReference>
<feature type="compositionally biased region" description="Low complexity" evidence="1">
    <location>
        <begin position="733"/>
        <end position="754"/>
    </location>
</feature>
<feature type="region of interest" description="Disordered" evidence="1">
    <location>
        <begin position="1163"/>
        <end position="1196"/>
    </location>
</feature>
<feature type="compositionally biased region" description="Polar residues" evidence="1">
    <location>
        <begin position="266"/>
        <end position="279"/>
    </location>
</feature>
<feature type="compositionally biased region" description="Polar residues" evidence="1">
    <location>
        <begin position="243"/>
        <end position="252"/>
    </location>
</feature>
<feature type="region of interest" description="Disordered" evidence="1">
    <location>
        <begin position="925"/>
        <end position="984"/>
    </location>
</feature>
<dbReference type="OrthoDB" id="253030at2759"/>
<dbReference type="SUPFAM" id="SSF56112">
    <property type="entry name" value="Protein kinase-like (PK-like)"/>
    <property type="match status" value="1"/>
</dbReference>
<feature type="region of interest" description="Disordered" evidence="1">
    <location>
        <begin position="106"/>
        <end position="128"/>
    </location>
</feature>
<evidence type="ECO:0000313" key="3">
    <source>
        <dbReference type="Proteomes" id="UP000037923"/>
    </source>
</evidence>
<feature type="compositionally biased region" description="Basic and acidic residues" evidence="1">
    <location>
        <begin position="565"/>
        <end position="575"/>
    </location>
</feature>
<dbReference type="GeneID" id="26909786"/>
<feature type="region of interest" description="Disordered" evidence="1">
    <location>
        <begin position="1772"/>
        <end position="1803"/>
    </location>
</feature>
<dbReference type="InterPro" id="IPR011009">
    <property type="entry name" value="Kinase-like_dom_sf"/>
</dbReference>
<accession>A0A0M9FQN3</accession>